<dbReference type="EMBL" id="UAUI01000011">
    <property type="protein sequence ID" value="SPZ39320.1"/>
    <property type="molecule type" value="Genomic_DNA"/>
</dbReference>
<evidence type="ECO:0000256" key="12">
    <source>
        <dbReference type="SAM" id="MobiDB-lite"/>
    </source>
</evidence>
<comment type="cofactor">
    <cofactor evidence="11">
        <name>[4Fe-4S] cluster</name>
        <dbReference type="ChEBI" id="CHEBI:49883"/>
    </cofactor>
    <text evidence="11">Binds 1 [4Fe-4S] cluster per subunit. Following nitrosylation of the [4Fe-4S] cluster binds 1 [4Fe-8(NO)] cluster per subunit.</text>
</comment>
<protein>
    <recommendedName>
        <fullName evidence="11">Transcriptional regulator WhiB</fullName>
    </recommendedName>
</protein>
<feature type="binding site" evidence="11">
    <location>
        <position position="94"/>
    </location>
    <ligand>
        <name>[4Fe-4S] cluster</name>
        <dbReference type="ChEBI" id="CHEBI:49883"/>
    </ligand>
</feature>
<evidence type="ECO:0000256" key="4">
    <source>
        <dbReference type="ARBA" id="ARBA00022723"/>
    </source>
</evidence>
<keyword evidence="6 11" id="KW-0411">Iron-sulfur</keyword>
<evidence type="ECO:0000256" key="6">
    <source>
        <dbReference type="ARBA" id="ARBA00023014"/>
    </source>
</evidence>
<feature type="binding site" evidence="11">
    <location>
        <position position="85"/>
    </location>
    <ligand>
        <name>[4Fe-4S] cluster</name>
        <dbReference type="ChEBI" id="CHEBI:49883"/>
    </ligand>
</feature>
<feature type="compositionally biased region" description="Basic residues" evidence="12">
    <location>
        <begin position="117"/>
        <end position="127"/>
    </location>
</feature>
<evidence type="ECO:0000256" key="9">
    <source>
        <dbReference type="ARBA" id="ARBA00023157"/>
    </source>
</evidence>
<dbReference type="GO" id="GO:0035731">
    <property type="term" value="F:dinitrosyl-iron complex binding"/>
    <property type="evidence" value="ECO:0007669"/>
    <property type="project" value="UniProtKB-UniRule"/>
</dbReference>
<evidence type="ECO:0000313" key="14">
    <source>
        <dbReference type="EMBL" id="SPZ39320.1"/>
    </source>
</evidence>
<reference evidence="14 15" key="1">
    <citation type="submission" date="2018-06" db="EMBL/GenBank/DDBJ databases">
        <authorList>
            <consortium name="Pathogen Informatics"/>
            <person name="Doyle S."/>
        </authorList>
    </citation>
    <scope>NUCLEOTIDE SEQUENCE [LARGE SCALE GENOMIC DNA]</scope>
    <source>
        <strain evidence="14 15">NCTC13229</strain>
    </source>
</reference>
<dbReference type="GO" id="GO:0051539">
    <property type="term" value="F:4 iron, 4 sulfur cluster binding"/>
    <property type="evidence" value="ECO:0007669"/>
    <property type="project" value="UniProtKB-UniRule"/>
</dbReference>
<comment type="caution">
    <text evidence="14">The sequence shown here is derived from an EMBL/GenBank/DDBJ whole genome shotgun (WGS) entry which is preliminary data.</text>
</comment>
<evidence type="ECO:0000256" key="8">
    <source>
        <dbReference type="ARBA" id="ARBA00023125"/>
    </source>
</evidence>
<evidence type="ECO:0000256" key="10">
    <source>
        <dbReference type="ARBA" id="ARBA00023163"/>
    </source>
</evidence>
<dbReference type="GO" id="GO:0045454">
    <property type="term" value="P:cell redox homeostasis"/>
    <property type="evidence" value="ECO:0007669"/>
    <property type="project" value="TreeGrafter"/>
</dbReference>
<dbReference type="AlphaFoldDB" id="A0AB38FCH3"/>
<comment type="PTM">
    <text evidence="11">Upon Fe-S cluster removal intramolecular disulfide bonds are formed.</text>
</comment>
<keyword evidence="10 11" id="KW-0804">Transcription</keyword>
<dbReference type="PROSITE" id="PS51674">
    <property type="entry name" value="4FE4S_WBL"/>
    <property type="match status" value="1"/>
</dbReference>
<organism evidence="14 15">
    <name type="scientific">Rhodococcus wratislaviensis</name>
    <name type="common">Tsukamurella wratislaviensis</name>
    <dbReference type="NCBI Taxonomy" id="44752"/>
    <lineage>
        <taxon>Bacteria</taxon>
        <taxon>Bacillati</taxon>
        <taxon>Actinomycetota</taxon>
        <taxon>Actinomycetes</taxon>
        <taxon>Mycobacteriales</taxon>
        <taxon>Nocardiaceae</taxon>
        <taxon>Rhodococcus</taxon>
    </lineage>
</organism>
<comment type="PTM">
    <text evidence="11">The Fe-S cluster can be nitrosylated by nitric oxide (NO).</text>
</comment>
<feature type="binding site" evidence="11">
    <location>
        <position position="55"/>
    </location>
    <ligand>
        <name>[4Fe-4S] cluster</name>
        <dbReference type="ChEBI" id="CHEBI:49883"/>
    </ligand>
</feature>
<dbReference type="Proteomes" id="UP000251211">
    <property type="component" value="Unassembled WGS sequence"/>
</dbReference>
<feature type="region of interest" description="Disordered" evidence="12">
    <location>
        <begin position="111"/>
        <end position="161"/>
    </location>
</feature>
<keyword evidence="4 11" id="KW-0479">Metal-binding</keyword>
<evidence type="ECO:0000256" key="1">
    <source>
        <dbReference type="ARBA" id="ARBA00004496"/>
    </source>
</evidence>
<keyword evidence="7 11" id="KW-0805">Transcription regulation</keyword>
<evidence type="ECO:0000256" key="11">
    <source>
        <dbReference type="HAMAP-Rule" id="MF_01479"/>
    </source>
</evidence>
<dbReference type="HAMAP" id="MF_01479">
    <property type="entry name" value="WhiB"/>
    <property type="match status" value="1"/>
</dbReference>
<dbReference type="InterPro" id="IPR034768">
    <property type="entry name" value="4FE4S_WBL"/>
</dbReference>
<keyword evidence="9 11" id="KW-1015">Disulfide bond</keyword>
<evidence type="ECO:0000256" key="2">
    <source>
        <dbReference type="ARBA" id="ARBA00006597"/>
    </source>
</evidence>
<evidence type="ECO:0000259" key="13">
    <source>
        <dbReference type="PROSITE" id="PS51674"/>
    </source>
</evidence>
<dbReference type="InterPro" id="IPR003482">
    <property type="entry name" value="Whib"/>
</dbReference>
<evidence type="ECO:0000313" key="15">
    <source>
        <dbReference type="Proteomes" id="UP000251211"/>
    </source>
</evidence>
<name>A0AB38FCH3_RHOWR</name>
<evidence type="ECO:0000256" key="7">
    <source>
        <dbReference type="ARBA" id="ARBA00023015"/>
    </source>
</evidence>
<dbReference type="GO" id="GO:0046872">
    <property type="term" value="F:metal ion binding"/>
    <property type="evidence" value="ECO:0007669"/>
    <property type="project" value="UniProtKB-KW"/>
</dbReference>
<keyword evidence="3 11" id="KW-0004">4Fe-4S</keyword>
<dbReference type="PANTHER" id="PTHR38839">
    <property type="entry name" value="TRANSCRIPTIONAL REGULATOR WHID-RELATED"/>
    <property type="match status" value="1"/>
</dbReference>
<dbReference type="GO" id="GO:0047134">
    <property type="term" value="F:protein-disulfide reductase [NAD(P)H] activity"/>
    <property type="evidence" value="ECO:0007669"/>
    <property type="project" value="TreeGrafter"/>
</dbReference>
<keyword evidence="5 11" id="KW-0408">Iron</keyword>
<dbReference type="Pfam" id="PF02467">
    <property type="entry name" value="Whib"/>
    <property type="match status" value="1"/>
</dbReference>
<feature type="binding site" evidence="11">
    <location>
        <position position="88"/>
    </location>
    <ligand>
        <name>[4Fe-4S] cluster</name>
        <dbReference type="ChEBI" id="CHEBI:49883"/>
    </ligand>
</feature>
<comment type="function">
    <text evidence="11">Acts as a transcriptional regulator. Probably redox-responsive. The apo- but not holo-form probably binds DNA.</text>
</comment>
<dbReference type="GO" id="GO:0003677">
    <property type="term" value="F:DNA binding"/>
    <property type="evidence" value="ECO:0007669"/>
    <property type="project" value="UniProtKB-UniRule"/>
</dbReference>
<keyword evidence="8 11" id="KW-0238">DNA-binding</keyword>
<feature type="domain" description="4Fe-4S Wbl-type" evidence="13">
    <location>
        <begin position="54"/>
        <end position="118"/>
    </location>
</feature>
<evidence type="ECO:0000256" key="3">
    <source>
        <dbReference type="ARBA" id="ARBA00022485"/>
    </source>
</evidence>
<comment type="similarity">
    <text evidence="2 11">Belongs to the WhiB family.</text>
</comment>
<comment type="subcellular location">
    <subcellularLocation>
        <location evidence="1 11">Cytoplasm</location>
    </subcellularLocation>
</comment>
<gene>
    <name evidence="11" type="primary">whiB</name>
    <name evidence="14" type="ORF">NCTC13229_02799</name>
</gene>
<dbReference type="GO" id="GO:0045892">
    <property type="term" value="P:negative regulation of DNA-templated transcription"/>
    <property type="evidence" value="ECO:0007669"/>
    <property type="project" value="TreeGrafter"/>
</dbReference>
<sequence>MTAIVTRDPSTQLDDDDCRDVLDHTRAFVRNAVVPRGREIDAALHSGDWWTRAACRGAELAVFFSPDDERGHARNRRETQARQICQPCPVLAQCRDYALVSGEPYGVWGGMTEGDRRKHSRRFRRGERRPLESVHARSVTDVPRMRRSAPTPPQRPGSASS</sequence>
<evidence type="ECO:0000256" key="5">
    <source>
        <dbReference type="ARBA" id="ARBA00023004"/>
    </source>
</evidence>
<accession>A0AB38FCH3</accession>
<proteinExistence type="inferred from homology"/>
<keyword evidence="11" id="KW-0963">Cytoplasm</keyword>
<dbReference type="GO" id="GO:0005737">
    <property type="term" value="C:cytoplasm"/>
    <property type="evidence" value="ECO:0007669"/>
    <property type="project" value="UniProtKB-SubCell"/>
</dbReference>